<organism evidence="1 2">
    <name type="scientific">Linum tenue</name>
    <dbReference type="NCBI Taxonomy" id="586396"/>
    <lineage>
        <taxon>Eukaryota</taxon>
        <taxon>Viridiplantae</taxon>
        <taxon>Streptophyta</taxon>
        <taxon>Embryophyta</taxon>
        <taxon>Tracheophyta</taxon>
        <taxon>Spermatophyta</taxon>
        <taxon>Magnoliopsida</taxon>
        <taxon>eudicotyledons</taxon>
        <taxon>Gunneridae</taxon>
        <taxon>Pentapetalae</taxon>
        <taxon>rosids</taxon>
        <taxon>fabids</taxon>
        <taxon>Malpighiales</taxon>
        <taxon>Linaceae</taxon>
        <taxon>Linum</taxon>
    </lineage>
</organism>
<evidence type="ECO:0000313" key="2">
    <source>
        <dbReference type="Proteomes" id="UP001154282"/>
    </source>
</evidence>
<dbReference type="AlphaFoldDB" id="A0AAV0MR28"/>
<name>A0AAV0MR28_9ROSI</name>
<reference evidence="1" key="1">
    <citation type="submission" date="2022-08" db="EMBL/GenBank/DDBJ databases">
        <authorList>
            <person name="Gutierrez-Valencia J."/>
        </authorList>
    </citation>
    <scope>NUCLEOTIDE SEQUENCE</scope>
</reference>
<sequence length="20" mass="2265">MMLLRHTIPHVSSVSLATDR</sequence>
<dbReference type="Proteomes" id="UP001154282">
    <property type="component" value="Unassembled WGS sequence"/>
</dbReference>
<accession>A0AAV0MR28</accession>
<gene>
    <name evidence="1" type="ORF">LITE_LOCUS30083</name>
</gene>
<comment type="caution">
    <text evidence="1">The sequence shown here is derived from an EMBL/GenBank/DDBJ whole genome shotgun (WGS) entry which is preliminary data.</text>
</comment>
<protein>
    <submittedName>
        <fullName evidence="1">Uncharacterized protein</fullName>
    </submittedName>
</protein>
<evidence type="ECO:0000313" key="1">
    <source>
        <dbReference type="EMBL" id="CAI0449228.1"/>
    </source>
</evidence>
<keyword evidence="2" id="KW-1185">Reference proteome</keyword>
<dbReference type="EMBL" id="CAMGYJ010000007">
    <property type="protein sequence ID" value="CAI0449228.1"/>
    <property type="molecule type" value="Genomic_DNA"/>
</dbReference>
<proteinExistence type="predicted"/>